<dbReference type="InterPro" id="IPR029060">
    <property type="entry name" value="PIN-like_dom_sf"/>
</dbReference>
<evidence type="ECO:0000256" key="1">
    <source>
        <dbReference type="ARBA" id="ARBA00022649"/>
    </source>
</evidence>
<name>A0ABS1DMJ0_9PROT</name>
<evidence type="ECO:0000256" key="3">
    <source>
        <dbReference type="ARBA" id="ARBA00022723"/>
    </source>
</evidence>
<evidence type="ECO:0000313" key="7">
    <source>
        <dbReference type="EMBL" id="MBK1671226.1"/>
    </source>
</evidence>
<dbReference type="Pfam" id="PF01850">
    <property type="entry name" value="PIN"/>
    <property type="match status" value="1"/>
</dbReference>
<dbReference type="InterPro" id="IPR002716">
    <property type="entry name" value="PIN_dom"/>
</dbReference>
<feature type="binding site" evidence="5">
    <location>
        <position position="5"/>
    </location>
    <ligand>
        <name>Mg(2+)</name>
        <dbReference type="ChEBI" id="CHEBI:18420"/>
    </ligand>
</feature>
<dbReference type="EC" id="3.1.-.-" evidence="5"/>
<keyword evidence="2 5" id="KW-0540">Nuclease</keyword>
<dbReference type="Gene3D" id="3.40.50.1010">
    <property type="entry name" value="5'-nuclease"/>
    <property type="match status" value="1"/>
</dbReference>
<sequence length="147" mass="16127">MFAIDTNVLVYAEGIGIGWKCRRADGLIGALPPERLFIPVQVLAELYRVLRRKSGLSASKAHRNVLEWRDLAHTLPSRAQDLEYALRLSPNHGHQIFDALILSVASASGCDVLLSEDMQDGATFAGVTVANPFADRPDPRIAAYFPN</sequence>
<dbReference type="EMBL" id="NRRL01000159">
    <property type="protein sequence ID" value="MBK1671226.1"/>
    <property type="molecule type" value="Genomic_DNA"/>
</dbReference>
<evidence type="ECO:0000313" key="8">
    <source>
        <dbReference type="Proteomes" id="UP001296873"/>
    </source>
</evidence>
<dbReference type="SUPFAM" id="SSF88723">
    <property type="entry name" value="PIN domain-like"/>
    <property type="match status" value="1"/>
</dbReference>
<keyword evidence="3 5" id="KW-0479">Metal-binding</keyword>
<dbReference type="RefSeq" id="WP_200343863.1">
    <property type="nucleotide sequence ID" value="NZ_NRRL01000159.1"/>
</dbReference>
<keyword evidence="5" id="KW-0460">Magnesium</keyword>
<comment type="similarity">
    <text evidence="5">Belongs to the PINc/VapC protein family.</text>
</comment>
<evidence type="ECO:0000256" key="4">
    <source>
        <dbReference type="ARBA" id="ARBA00022801"/>
    </source>
</evidence>
<reference evidence="7 8" key="1">
    <citation type="journal article" date="2020" name="Microorganisms">
        <title>Osmotic Adaptation and Compatible Solute Biosynthesis of Phototrophic Bacteria as Revealed from Genome Analyses.</title>
        <authorList>
            <person name="Imhoff J.F."/>
            <person name="Rahn T."/>
            <person name="Kunzel S."/>
            <person name="Keller A."/>
            <person name="Neulinger S.C."/>
        </authorList>
    </citation>
    <scope>NUCLEOTIDE SEQUENCE [LARGE SCALE GENOMIC DNA]</scope>
    <source>
        <strain evidence="7 8">DSM 9895</strain>
    </source>
</reference>
<evidence type="ECO:0000259" key="6">
    <source>
        <dbReference type="Pfam" id="PF01850"/>
    </source>
</evidence>
<keyword evidence="4 5" id="KW-0378">Hydrolase</keyword>
<proteinExistence type="inferred from homology"/>
<protein>
    <recommendedName>
        <fullName evidence="5">Ribonuclease VapC</fullName>
        <shortName evidence="5">RNase VapC</shortName>
        <ecNumber evidence="5">3.1.-.-</ecNumber>
    </recommendedName>
    <alternativeName>
        <fullName evidence="5">Toxin VapC</fullName>
    </alternativeName>
</protein>
<dbReference type="InterPro" id="IPR022907">
    <property type="entry name" value="VapC_family"/>
</dbReference>
<feature type="domain" description="PIN" evidence="6">
    <location>
        <begin position="4"/>
        <end position="117"/>
    </location>
</feature>
<dbReference type="HAMAP" id="MF_00265">
    <property type="entry name" value="VapC_Nob1"/>
    <property type="match status" value="1"/>
</dbReference>
<comment type="cofactor">
    <cofactor evidence="5">
        <name>Mg(2+)</name>
        <dbReference type="ChEBI" id="CHEBI:18420"/>
    </cofactor>
</comment>
<gene>
    <name evidence="5" type="primary">vapC</name>
    <name evidence="7" type="ORF">CKO28_24805</name>
</gene>
<accession>A0ABS1DMJ0</accession>
<comment type="caution">
    <text evidence="7">The sequence shown here is derived from an EMBL/GenBank/DDBJ whole genome shotgun (WGS) entry which is preliminary data.</text>
</comment>
<evidence type="ECO:0000256" key="5">
    <source>
        <dbReference type="HAMAP-Rule" id="MF_00265"/>
    </source>
</evidence>
<evidence type="ECO:0000256" key="2">
    <source>
        <dbReference type="ARBA" id="ARBA00022722"/>
    </source>
</evidence>
<comment type="function">
    <text evidence="5">Toxic component of a toxin-antitoxin (TA) system. An RNase.</text>
</comment>
<organism evidence="7 8">
    <name type="scientific">Rhodovibrio sodomensis</name>
    <dbReference type="NCBI Taxonomy" id="1088"/>
    <lineage>
        <taxon>Bacteria</taxon>
        <taxon>Pseudomonadati</taxon>
        <taxon>Pseudomonadota</taxon>
        <taxon>Alphaproteobacteria</taxon>
        <taxon>Rhodospirillales</taxon>
        <taxon>Rhodovibrionaceae</taxon>
        <taxon>Rhodovibrio</taxon>
    </lineage>
</organism>
<dbReference type="CDD" id="cd18692">
    <property type="entry name" value="PIN_VapC-like"/>
    <property type="match status" value="1"/>
</dbReference>
<keyword evidence="1 5" id="KW-1277">Toxin-antitoxin system</keyword>
<keyword evidence="8" id="KW-1185">Reference proteome</keyword>
<dbReference type="Proteomes" id="UP001296873">
    <property type="component" value="Unassembled WGS sequence"/>
</dbReference>
<keyword evidence="5" id="KW-0800">Toxin</keyword>
<feature type="binding site" evidence="5">
    <location>
        <position position="98"/>
    </location>
    <ligand>
        <name>Mg(2+)</name>
        <dbReference type="ChEBI" id="CHEBI:18420"/>
    </ligand>
</feature>